<reference evidence="4" key="1">
    <citation type="submission" date="2023-07" db="EMBL/GenBank/DDBJ databases">
        <title>Sequencing the genomes of 1000 actinobacteria strains.</title>
        <authorList>
            <person name="Klenk H.-P."/>
        </authorList>
    </citation>
    <scope>NUCLEOTIDE SEQUENCE</scope>
    <source>
        <strain evidence="4">DSM 107476</strain>
    </source>
</reference>
<keyword evidence="5" id="KW-1185">Reference proteome</keyword>
<sequence>MSSTSSTGDPRPAGAHDSGPRDGEQPDQPPAQESALVRFAREWGWRAYAIPVLTVITIWLLADVMFFPAAEDTAAGAPDTTVTAAGTGSGRTVEEPTATRGPGPDPATHGGVAVPPTELPAGGAFTGQGARTFHTVGVPGMVAGEGTETVVRYVLEVEDGVDTSRYGGGDGFARMVDATLADPRGWTNDPRFRFEHVAPDQDPNLRIRLTSVGTTHELCGNDLEMETSCRTTITGESLVVINESRWVRGAVPFEGDLGSYRQYLVNHEVGHALGYQDHVACGENGALAPIMMQQTLSLNNGELNSHAPTEIYPDNDATCRYNAWPYPVPGTSPEDDNNPGAPARHPDDMGR</sequence>
<protein>
    <recommendedName>
        <fullName evidence="3">DUF3152 domain-containing protein</fullName>
    </recommendedName>
</protein>
<dbReference type="InterPro" id="IPR022603">
    <property type="entry name" value="DUF3152"/>
</dbReference>
<dbReference type="Proteomes" id="UP001180840">
    <property type="component" value="Unassembled WGS sequence"/>
</dbReference>
<feature type="transmembrane region" description="Helical" evidence="2">
    <location>
        <begin position="48"/>
        <end position="70"/>
    </location>
</feature>
<keyword evidence="2" id="KW-0812">Transmembrane</keyword>
<feature type="region of interest" description="Disordered" evidence="1">
    <location>
        <begin position="1"/>
        <end position="31"/>
    </location>
</feature>
<gene>
    <name evidence="4" type="ORF">J2S39_000394</name>
</gene>
<comment type="caution">
    <text evidence="4">The sequence shown here is derived from an EMBL/GenBank/DDBJ whole genome shotgun (WGS) entry which is preliminary data.</text>
</comment>
<evidence type="ECO:0000259" key="3">
    <source>
        <dbReference type="Pfam" id="PF11350"/>
    </source>
</evidence>
<dbReference type="Pfam" id="PF11350">
    <property type="entry name" value="DUF3152"/>
    <property type="match status" value="1"/>
</dbReference>
<organism evidence="4 5">
    <name type="scientific">Corynebacterium guangdongense</name>
    <dbReference type="NCBI Taxonomy" id="1783348"/>
    <lineage>
        <taxon>Bacteria</taxon>
        <taxon>Bacillati</taxon>
        <taxon>Actinomycetota</taxon>
        <taxon>Actinomycetes</taxon>
        <taxon>Mycobacteriales</taxon>
        <taxon>Corynebacteriaceae</taxon>
        <taxon>Corynebacterium</taxon>
    </lineage>
</organism>
<name>A0ABU1ZUW2_9CORY</name>
<evidence type="ECO:0000313" key="4">
    <source>
        <dbReference type="EMBL" id="MDR7328718.1"/>
    </source>
</evidence>
<feature type="domain" description="DUF3152" evidence="3">
    <location>
        <begin position="119"/>
        <end position="327"/>
    </location>
</feature>
<accession>A0ABU1ZUW2</accession>
<keyword evidence="2" id="KW-1133">Transmembrane helix</keyword>
<proteinExistence type="predicted"/>
<evidence type="ECO:0000313" key="5">
    <source>
        <dbReference type="Proteomes" id="UP001180840"/>
    </source>
</evidence>
<feature type="region of interest" description="Disordered" evidence="1">
    <location>
        <begin position="323"/>
        <end position="351"/>
    </location>
</feature>
<feature type="region of interest" description="Disordered" evidence="1">
    <location>
        <begin position="78"/>
        <end position="110"/>
    </location>
</feature>
<evidence type="ECO:0000256" key="1">
    <source>
        <dbReference type="SAM" id="MobiDB-lite"/>
    </source>
</evidence>
<dbReference type="EMBL" id="JAVDXZ010000001">
    <property type="protein sequence ID" value="MDR7328718.1"/>
    <property type="molecule type" value="Genomic_DNA"/>
</dbReference>
<evidence type="ECO:0000256" key="2">
    <source>
        <dbReference type="SAM" id="Phobius"/>
    </source>
</evidence>
<dbReference type="SUPFAM" id="SSF55486">
    <property type="entry name" value="Metalloproteases ('zincins'), catalytic domain"/>
    <property type="match status" value="1"/>
</dbReference>
<keyword evidence="2" id="KW-0472">Membrane</keyword>